<sequence>MHSGSDGRRFAVHDHRPGGTPGGTRPEPMALEVRLTADGASGARGAGAAGRARETCPLRIEPHACVAAVSDDDAADRFLARLLRGDRPDRSVSVYGVDVRTDRPAVQRLVGVVSVGMPLPEVPVRDALVTAGRHKGLAPEAASQRTADLTDVLGLRAVEHAAVSGLSPGQRSRVALGCALLHVPKLLLLCHPLDGVDSASEKIICRVLSRYTASTGTVVFSTRSRSTAHRVAGRVFTVHDDEVCFGCPSAPH</sequence>
<evidence type="ECO:0000256" key="5">
    <source>
        <dbReference type="ARBA" id="ARBA00023251"/>
    </source>
</evidence>
<evidence type="ECO:0000256" key="1">
    <source>
        <dbReference type="ARBA" id="ARBA00004202"/>
    </source>
</evidence>
<gene>
    <name evidence="7" type="primary">dstT1</name>
</gene>
<keyword evidence="5" id="KW-0046">Antibiotic resistance</keyword>
<evidence type="ECO:0000256" key="3">
    <source>
        <dbReference type="ARBA" id="ARBA00022741"/>
    </source>
</evidence>
<dbReference type="EMBL" id="LC529898">
    <property type="protein sequence ID" value="BCB17022.1"/>
    <property type="molecule type" value="Genomic_DNA"/>
</dbReference>
<dbReference type="PANTHER" id="PTHR42711:SF19">
    <property type="entry name" value="DOXORUBICIN RESISTANCE ATP-BINDING PROTEIN DRRA"/>
    <property type="match status" value="1"/>
</dbReference>
<evidence type="ECO:0000256" key="6">
    <source>
        <dbReference type="SAM" id="MobiDB-lite"/>
    </source>
</evidence>
<dbReference type="GO" id="GO:0016887">
    <property type="term" value="F:ATP hydrolysis activity"/>
    <property type="evidence" value="ECO:0007669"/>
    <property type="project" value="InterPro"/>
</dbReference>
<accession>A0A6S6HKE4</accession>
<dbReference type="SUPFAM" id="SSF52540">
    <property type="entry name" value="P-loop containing nucleoside triphosphate hydrolases"/>
    <property type="match status" value="1"/>
</dbReference>
<evidence type="ECO:0000313" key="7">
    <source>
        <dbReference type="EMBL" id="BCB17022.1"/>
    </source>
</evidence>
<dbReference type="PANTHER" id="PTHR42711">
    <property type="entry name" value="ABC TRANSPORTER ATP-BINDING PROTEIN"/>
    <property type="match status" value="1"/>
</dbReference>
<dbReference type="PROSITE" id="PS00211">
    <property type="entry name" value="ABC_TRANSPORTER_1"/>
    <property type="match status" value="1"/>
</dbReference>
<evidence type="ECO:0000256" key="4">
    <source>
        <dbReference type="ARBA" id="ARBA00022840"/>
    </source>
</evidence>
<proteinExistence type="predicted"/>
<reference evidence="7" key="1">
    <citation type="journal article" date="2020" name="J. Antibiot.">
        <title>Identification, cloning and heterologous expression of biosynthetic gene cluster for desertomycin.</title>
        <authorList>
            <person name="Hashimoto T."/>
            <person name="Kozone I."/>
            <person name="Hashimoto J."/>
            <person name="Suenaga H."/>
            <person name="Fujie M."/>
            <person name="Satoh N."/>
            <person name="Ikeda H."/>
            <person name="Shin-ya K."/>
        </authorList>
    </citation>
    <scope>NUCLEOTIDE SEQUENCE</scope>
    <source>
        <strain evidence="7">JCM 4274</strain>
    </source>
</reference>
<keyword evidence="3" id="KW-0547">Nucleotide-binding</keyword>
<dbReference type="InterPro" id="IPR050763">
    <property type="entry name" value="ABC_transporter_ATP-binding"/>
</dbReference>
<comment type="subcellular location">
    <subcellularLocation>
        <location evidence="1">Cell membrane</location>
        <topology evidence="1">Peripheral membrane protein</topology>
    </subcellularLocation>
</comment>
<evidence type="ECO:0000256" key="2">
    <source>
        <dbReference type="ARBA" id="ARBA00022448"/>
    </source>
</evidence>
<keyword evidence="4" id="KW-0067">ATP-binding</keyword>
<feature type="compositionally biased region" description="Basic and acidic residues" evidence="6">
    <location>
        <begin position="1"/>
        <end position="17"/>
    </location>
</feature>
<dbReference type="GO" id="GO:0046677">
    <property type="term" value="P:response to antibiotic"/>
    <property type="evidence" value="ECO:0007669"/>
    <property type="project" value="UniProtKB-KW"/>
</dbReference>
<feature type="region of interest" description="Disordered" evidence="6">
    <location>
        <begin position="1"/>
        <end position="29"/>
    </location>
</feature>
<protein>
    <submittedName>
        <fullName evidence="7">Putative ABC transporter protein</fullName>
    </submittedName>
</protein>
<dbReference type="Gene3D" id="3.40.50.300">
    <property type="entry name" value="P-loop containing nucleotide triphosphate hydrolases"/>
    <property type="match status" value="1"/>
</dbReference>
<keyword evidence="2" id="KW-0813">Transport</keyword>
<name>A0A6S6HKE4_9ACTN</name>
<dbReference type="InterPro" id="IPR027417">
    <property type="entry name" value="P-loop_NTPase"/>
</dbReference>
<organism evidence="7">
    <name type="scientific">Streptomyces nobilis</name>
    <dbReference type="NCBI Taxonomy" id="66901"/>
    <lineage>
        <taxon>Bacteria</taxon>
        <taxon>Bacillati</taxon>
        <taxon>Actinomycetota</taxon>
        <taxon>Actinomycetes</taxon>
        <taxon>Kitasatosporales</taxon>
        <taxon>Streptomycetaceae</taxon>
        <taxon>Streptomyces</taxon>
    </lineage>
</organism>
<dbReference type="AlphaFoldDB" id="A0A6S6HKE4"/>
<dbReference type="InterPro" id="IPR017871">
    <property type="entry name" value="ABC_transporter-like_CS"/>
</dbReference>
<dbReference type="GO" id="GO:0005886">
    <property type="term" value="C:plasma membrane"/>
    <property type="evidence" value="ECO:0007669"/>
    <property type="project" value="UniProtKB-SubCell"/>
</dbReference>
<dbReference type="GO" id="GO:0005524">
    <property type="term" value="F:ATP binding"/>
    <property type="evidence" value="ECO:0007669"/>
    <property type="project" value="UniProtKB-KW"/>
</dbReference>